<dbReference type="Pfam" id="PF05617">
    <property type="entry name" value="Prolamin_like"/>
    <property type="match status" value="1"/>
</dbReference>
<evidence type="ECO:0000313" key="4">
    <source>
        <dbReference type="EMBL" id="PNT40660.1"/>
    </source>
</evidence>
<evidence type="ECO:0000256" key="1">
    <source>
        <dbReference type="ARBA" id="ARBA00022729"/>
    </source>
</evidence>
<dbReference type="InterPro" id="IPR008502">
    <property type="entry name" value="Prolamin-like"/>
</dbReference>
<feature type="domain" description="Prolamin-like" evidence="3">
    <location>
        <begin position="43"/>
        <end position="126"/>
    </location>
</feature>
<evidence type="ECO:0000256" key="2">
    <source>
        <dbReference type="SAM" id="SignalP"/>
    </source>
</evidence>
<gene>
    <name evidence="4" type="ORF">POPTR_004G110100</name>
</gene>
<dbReference type="AlphaFoldDB" id="A0A2K2AT09"/>
<dbReference type="PANTHER" id="PTHR31951">
    <property type="entry name" value="BIFUNCTIONAL INHIBITOR/LIPID-TRANSFER PROTEIN/SEED STORAGE 2S ALBUMIN SUPERFAMILY PROTEIN-RELATED"/>
    <property type="match status" value="1"/>
</dbReference>
<name>A0A2K2AT09_POPTR</name>
<keyword evidence="5" id="KW-1185">Reference proteome</keyword>
<feature type="signal peptide" evidence="2">
    <location>
        <begin position="1"/>
        <end position="27"/>
    </location>
</feature>
<sequence length="143" mass="15783">MGSFGKNISSTLILFIGILMIITPGFAIRTNEENPELSQHLEECHTKVTKRCAIEIFDSIYTDNTCRTLAGPKLSNNNTPSEYCCQKHITTGKACHDDFIKLFISKVPKEKVTFVAAKGDQIWNHCAAIEALAPAALTFPILP</sequence>
<dbReference type="Proteomes" id="UP000006729">
    <property type="component" value="Chromosome 4"/>
</dbReference>
<protein>
    <recommendedName>
        <fullName evidence="3">Prolamin-like domain-containing protein</fullName>
    </recommendedName>
</protein>
<dbReference type="InParanoid" id="A0A2K2AT09"/>
<dbReference type="FunCoup" id="A0A2K2AT09">
    <property type="interactions" value="64"/>
</dbReference>
<evidence type="ECO:0000259" key="3">
    <source>
        <dbReference type="Pfam" id="PF05617"/>
    </source>
</evidence>
<keyword evidence="1 2" id="KW-0732">Signal</keyword>
<dbReference type="EMBL" id="CM009293">
    <property type="protein sequence ID" value="PNT40660.1"/>
    <property type="molecule type" value="Genomic_DNA"/>
</dbReference>
<proteinExistence type="predicted"/>
<reference evidence="4 5" key="1">
    <citation type="journal article" date="2006" name="Science">
        <title>The genome of black cottonwood, Populus trichocarpa (Torr. &amp; Gray).</title>
        <authorList>
            <person name="Tuskan G.A."/>
            <person name="Difazio S."/>
            <person name="Jansson S."/>
            <person name="Bohlmann J."/>
            <person name="Grigoriev I."/>
            <person name="Hellsten U."/>
            <person name="Putnam N."/>
            <person name="Ralph S."/>
            <person name="Rombauts S."/>
            <person name="Salamov A."/>
            <person name="Schein J."/>
            <person name="Sterck L."/>
            <person name="Aerts A."/>
            <person name="Bhalerao R.R."/>
            <person name="Bhalerao R.P."/>
            <person name="Blaudez D."/>
            <person name="Boerjan W."/>
            <person name="Brun A."/>
            <person name="Brunner A."/>
            <person name="Busov V."/>
            <person name="Campbell M."/>
            <person name="Carlson J."/>
            <person name="Chalot M."/>
            <person name="Chapman J."/>
            <person name="Chen G.L."/>
            <person name="Cooper D."/>
            <person name="Coutinho P.M."/>
            <person name="Couturier J."/>
            <person name="Covert S."/>
            <person name="Cronk Q."/>
            <person name="Cunningham R."/>
            <person name="Davis J."/>
            <person name="Degroeve S."/>
            <person name="Dejardin A."/>
            <person name="Depamphilis C."/>
            <person name="Detter J."/>
            <person name="Dirks B."/>
            <person name="Dubchak I."/>
            <person name="Duplessis S."/>
            <person name="Ehlting J."/>
            <person name="Ellis B."/>
            <person name="Gendler K."/>
            <person name="Goodstein D."/>
            <person name="Gribskov M."/>
            <person name="Grimwood J."/>
            <person name="Groover A."/>
            <person name="Gunter L."/>
            <person name="Hamberger B."/>
            <person name="Heinze B."/>
            <person name="Helariutta Y."/>
            <person name="Henrissat B."/>
            <person name="Holligan D."/>
            <person name="Holt R."/>
            <person name="Huang W."/>
            <person name="Islam-Faridi N."/>
            <person name="Jones S."/>
            <person name="Jones-Rhoades M."/>
            <person name="Jorgensen R."/>
            <person name="Joshi C."/>
            <person name="Kangasjarvi J."/>
            <person name="Karlsson J."/>
            <person name="Kelleher C."/>
            <person name="Kirkpatrick R."/>
            <person name="Kirst M."/>
            <person name="Kohler A."/>
            <person name="Kalluri U."/>
            <person name="Larimer F."/>
            <person name="Leebens-Mack J."/>
            <person name="Leple J.C."/>
            <person name="Locascio P."/>
            <person name="Lou Y."/>
            <person name="Lucas S."/>
            <person name="Martin F."/>
            <person name="Montanini B."/>
            <person name="Napoli C."/>
            <person name="Nelson D.R."/>
            <person name="Nelson C."/>
            <person name="Nieminen K."/>
            <person name="Nilsson O."/>
            <person name="Pereda V."/>
            <person name="Peter G."/>
            <person name="Philippe R."/>
            <person name="Pilate G."/>
            <person name="Poliakov A."/>
            <person name="Razumovskaya J."/>
            <person name="Richardson P."/>
            <person name="Rinaldi C."/>
            <person name="Ritland K."/>
            <person name="Rouze P."/>
            <person name="Ryaboy D."/>
            <person name="Schmutz J."/>
            <person name="Schrader J."/>
            <person name="Segerman B."/>
            <person name="Shin H."/>
            <person name="Siddiqui A."/>
            <person name="Sterky F."/>
            <person name="Terry A."/>
            <person name="Tsai C.J."/>
            <person name="Uberbacher E."/>
            <person name="Unneberg P."/>
            <person name="Vahala J."/>
            <person name="Wall K."/>
            <person name="Wessler S."/>
            <person name="Yang G."/>
            <person name="Yin T."/>
            <person name="Douglas C."/>
            <person name="Marra M."/>
            <person name="Sandberg G."/>
            <person name="Van de Peer Y."/>
            <person name="Rokhsar D."/>
        </authorList>
    </citation>
    <scope>NUCLEOTIDE SEQUENCE [LARGE SCALE GENOMIC DNA]</scope>
    <source>
        <strain evidence="5">cv. Nisqually</strain>
    </source>
</reference>
<feature type="chain" id="PRO_5014436367" description="Prolamin-like domain-containing protein" evidence="2">
    <location>
        <begin position="28"/>
        <end position="143"/>
    </location>
</feature>
<dbReference type="PANTHER" id="PTHR31951:SF22">
    <property type="entry name" value="ECA1 GAMETOGENESIS RELATED FAMILY"/>
    <property type="match status" value="1"/>
</dbReference>
<organism evidence="4 5">
    <name type="scientific">Populus trichocarpa</name>
    <name type="common">Western balsam poplar</name>
    <name type="synonym">Populus balsamifera subsp. trichocarpa</name>
    <dbReference type="NCBI Taxonomy" id="3694"/>
    <lineage>
        <taxon>Eukaryota</taxon>
        <taxon>Viridiplantae</taxon>
        <taxon>Streptophyta</taxon>
        <taxon>Embryophyta</taxon>
        <taxon>Tracheophyta</taxon>
        <taxon>Spermatophyta</taxon>
        <taxon>Magnoliopsida</taxon>
        <taxon>eudicotyledons</taxon>
        <taxon>Gunneridae</taxon>
        <taxon>Pentapetalae</taxon>
        <taxon>rosids</taxon>
        <taxon>fabids</taxon>
        <taxon>Malpighiales</taxon>
        <taxon>Salicaceae</taxon>
        <taxon>Saliceae</taxon>
        <taxon>Populus</taxon>
    </lineage>
</organism>
<evidence type="ECO:0000313" key="5">
    <source>
        <dbReference type="Proteomes" id="UP000006729"/>
    </source>
</evidence>
<accession>A0A2K2AT09</accession>